<evidence type="ECO:0000313" key="3">
    <source>
        <dbReference type="Proteomes" id="UP000283644"/>
    </source>
</evidence>
<evidence type="ECO:0000313" key="2">
    <source>
        <dbReference type="EMBL" id="RHW24871.1"/>
    </source>
</evidence>
<protein>
    <submittedName>
        <fullName evidence="2">Nuclear transport factor 2 family protein</fullName>
    </submittedName>
</protein>
<dbReference type="AlphaFoldDB" id="A0A417XX77"/>
<organism evidence="2 3">
    <name type="scientific">Nocardioides immobilis</name>
    <dbReference type="NCBI Taxonomy" id="2049295"/>
    <lineage>
        <taxon>Bacteria</taxon>
        <taxon>Bacillati</taxon>
        <taxon>Actinomycetota</taxon>
        <taxon>Actinomycetes</taxon>
        <taxon>Propionibacteriales</taxon>
        <taxon>Nocardioidaceae</taxon>
        <taxon>Nocardioides</taxon>
    </lineage>
</organism>
<accession>A0A417XX77</accession>
<reference evidence="2 3" key="1">
    <citation type="submission" date="2018-09" db="EMBL/GenBank/DDBJ databases">
        <title>Genome sequencing of Nocardioides immobilis CCTCC AB 2017083 for comparison to Nocardioides silvaticus.</title>
        <authorList>
            <person name="Li C."/>
            <person name="Wang G."/>
        </authorList>
    </citation>
    <scope>NUCLEOTIDE SEQUENCE [LARGE SCALE GENOMIC DNA]</scope>
    <source>
        <strain evidence="2 3">CCTCC AB 2017083</strain>
    </source>
</reference>
<dbReference type="CDD" id="cd00531">
    <property type="entry name" value="NTF2_like"/>
    <property type="match status" value="1"/>
</dbReference>
<feature type="domain" description="SnoaL-like" evidence="1">
    <location>
        <begin position="3"/>
        <end position="124"/>
    </location>
</feature>
<sequence length="156" mass="17541">MTTVEDRMLIEDTLYRYASSIDSASLDQLTDVLHPDLWAQYGNAEPAESAETVIGWIREATKTCVWQHHLLSVYHVDVQGDSATALVYHTSYQKFAGDDEVCVLVGRYHDELTKHEGTWKISRLVFEIMWGERRADAAGYLEAVGGRGPKVPGWPA</sequence>
<dbReference type="InterPro" id="IPR037401">
    <property type="entry name" value="SnoaL-like"/>
</dbReference>
<proteinExistence type="predicted"/>
<evidence type="ECO:0000259" key="1">
    <source>
        <dbReference type="Pfam" id="PF13577"/>
    </source>
</evidence>
<dbReference type="SUPFAM" id="SSF54427">
    <property type="entry name" value="NTF2-like"/>
    <property type="match status" value="1"/>
</dbReference>
<gene>
    <name evidence="2" type="ORF">D0Z08_21950</name>
</gene>
<dbReference type="InterPro" id="IPR032710">
    <property type="entry name" value="NTF2-like_dom_sf"/>
</dbReference>
<dbReference type="Gene3D" id="3.10.450.50">
    <property type="match status" value="1"/>
</dbReference>
<dbReference type="RefSeq" id="WP_118927414.1">
    <property type="nucleotide sequence ID" value="NZ_QXGH01000028.1"/>
</dbReference>
<dbReference type="Proteomes" id="UP000283644">
    <property type="component" value="Unassembled WGS sequence"/>
</dbReference>
<name>A0A417XX77_9ACTN</name>
<dbReference type="OrthoDB" id="1492465at2"/>
<dbReference type="Pfam" id="PF13577">
    <property type="entry name" value="SnoaL_4"/>
    <property type="match status" value="1"/>
</dbReference>
<dbReference type="EMBL" id="QXGH01000028">
    <property type="protein sequence ID" value="RHW24871.1"/>
    <property type="molecule type" value="Genomic_DNA"/>
</dbReference>
<comment type="caution">
    <text evidence="2">The sequence shown here is derived from an EMBL/GenBank/DDBJ whole genome shotgun (WGS) entry which is preliminary data.</text>
</comment>
<keyword evidence="3" id="KW-1185">Reference proteome</keyword>